<evidence type="ECO:0000313" key="1">
    <source>
        <dbReference type="EMBL" id="EPF24400.1"/>
    </source>
</evidence>
<accession>S3JH33</accession>
<evidence type="ECO:0000313" key="2">
    <source>
        <dbReference type="Proteomes" id="UP000014617"/>
    </source>
</evidence>
<protein>
    <submittedName>
        <fullName evidence="1">Uncharacterized protein</fullName>
    </submittedName>
</protein>
<name>S3JH33_MICAE</name>
<dbReference type="PATRIC" id="fig|482300.6.peg.671"/>
<sequence length="94" mass="11016">MLPCFFALYYNLLYHIKTSNVKKYIFEISRKLLEAKIFGSSVSVMQCTGVIRDGTLIEKNVWRFLSIVFDLERTNQLNLLPDKDLVYLCHPIEP</sequence>
<reference evidence="1 2" key="1">
    <citation type="journal article" date="2013" name="Genome Announc.">
        <title>Draft Genome Sequence of the Brazilian Toxic Bloom-Forming Cyanobacterium Microcystis aeruginosa Strain SPC777.</title>
        <authorList>
            <person name="Fiore M.F."/>
            <person name="Alvarenga D.O."/>
            <person name="Varani A.M."/>
            <person name="Hoff-Risseti C."/>
            <person name="Crespim E."/>
            <person name="Ramos R.T."/>
            <person name="Silva A."/>
            <person name="Schaker P.D."/>
            <person name="Heck K."/>
            <person name="Rigonato J."/>
            <person name="Schneider M.P."/>
        </authorList>
    </citation>
    <scope>NUCLEOTIDE SEQUENCE [LARGE SCALE GENOMIC DNA]</scope>
    <source>
        <strain evidence="2">SPC 777</strain>
    </source>
</reference>
<comment type="caution">
    <text evidence="1">The sequence shown here is derived from an EMBL/GenBank/DDBJ whole genome shotgun (WGS) entry which is preliminary data.</text>
</comment>
<proteinExistence type="predicted"/>
<dbReference type="EMBL" id="ASZQ01000082">
    <property type="protein sequence ID" value="EPF24400.1"/>
    <property type="molecule type" value="Genomic_DNA"/>
</dbReference>
<dbReference type="Proteomes" id="UP000014617">
    <property type="component" value="Unassembled WGS sequence"/>
</dbReference>
<dbReference type="AlphaFoldDB" id="S3JH33"/>
<gene>
    <name evidence="1" type="ORF">MAESPC_00586</name>
</gene>
<organism evidence="1 2">
    <name type="scientific">Microcystis aeruginosa SPC777</name>
    <dbReference type="NCBI Taxonomy" id="482300"/>
    <lineage>
        <taxon>Bacteria</taxon>
        <taxon>Bacillati</taxon>
        <taxon>Cyanobacteriota</taxon>
        <taxon>Cyanophyceae</taxon>
        <taxon>Oscillatoriophycideae</taxon>
        <taxon>Chroococcales</taxon>
        <taxon>Microcystaceae</taxon>
        <taxon>Microcystis</taxon>
    </lineage>
</organism>